<dbReference type="AlphaFoldDB" id="A6W0M9"/>
<dbReference type="InterPro" id="IPR002734">
    <property type="entry name" value="RibDG_C"/>
</dbReference>
<proteinExistence type="predicted"/>
<evidence type="ECO:0000313" key="2">
    <source>
        <dbReference type="EMBL" id="ABR72258.1"/>
    </source>
</evidence>
<dbReference type="GO" id="GO:0009231">
    <property type="term" value="P:riboflavin biosynthetic process"/>
    <property type="evidence" value="ECO:0007669"/>
    <property type="project" value="InterPro"/>
</dbReference>
<dbReference type="eggNOG" id="COG0262">
    <property type="taxonomic scope" value="Bacteria"/>
</dbReference>
<protein>
    <submittedName>
        <fullName evidence="2">Bifunctional deaminase-reductase domain protein</fullName>
    </submittedName>
</protein>
<dbReference type="GO" id="GO:0008703">
    <property type="term" value="F:5-amino-6-(5-phosphoribosylamino)uracil reductase activity"/>
    <property type="evidence" value="ECO:0007669"/>
    <property type="project" value="InterPro"/>
</dbReference>
<dbReference type="SUPFAM" id="SSF53597">
    <property type="entry name" value="Dihydrofolate reductase-like"/>
    <property type="match status" value="1"/>
</dbReference>
<dbReference type="EMBL" id="CP000749">
    <property type="protein sequence ID" value="ABR72258.1"/>
    <property type="molecule type" value="Genomic_DNA"/>
</dbReference>
<dbReference type="HOGENOM" id="CLU_043966_4_2_6"/>
<feature type="domain" description="Bacterial bifunctional deaminase-reductase C-terminal" evidence="1">
    <location>
        <begin position="4"/>
        <end position="161"/>
    </location>
</feature>
<dbReference type="OrthoDB" id="9782335at2"/>
<dbReference type="PANTHER" id="PTHR38011:SF11">
    <property type="entry name" value="2,5-DIAMINO-6-RIBOSYLAMINO-4(3H)-PYRIMIDINONE 5'-PHOSPHATE REDUCTASE"/>
    <property type="match status" value="1"/>
</dbReference>
<name>A6W0M9_MARMS</name>
<dbReference type="InterPro" id="IPR050765">
    <property type="entry name" value="Riboflavin_Biosynth_HTPR"/>
</dbReference>
<dbReference type="PANTHER" id="PTHR38011">
    <property type="entry name" value="DIHYDROFOLATE REDUCTASE FAMILY PROTEIN (AFU_ORTHOLOGUE AFUA_8G06820)"/>
    <property type="match status" value="1"/>
</dbReference>
<dbReference type="KEGG" id="mmw:Mmwyl1_3354"/>
<accession>A6W0M9</accession>
<evidence type="ECO:0000259" key="1">
    <source>
        <dbReference type="Pfam" id="PF01872"/>
    </source>
</evidence>
<dbReference type="STRING" id="400668.Mmwyl1_3354"/>
<dbReference type="Pfam" id="PF01872">
    <property type="entry name" value="RibD_C"/>
    <property type="match status" value="1"/>
</dbReference>
<reference evidence="2" key="1">
    <citation type="submission" date="2007-06" db="EMBL/GenBank/DDBJ databases">
        <title>Complete sequence of Marinomonas sp. MWYL1.</title>
        <authorList>
            <consortium name="US DOE Joint Genome Institute"/>
            <person name="Copeland A."/>
            <person name="Lucas S."/>
            <person name="Lapidus A."/>
            <person name="Barry K."/>
            <person name="Glavina del Rio T."/>
            <person name="Dalin E."/>
            <person name="Tice H."/>
            <person name="Pitluck S."/>
            <person name="Kiss H."/>
            <person name="Brettin T."/>
            <person name="Bruce D."/>
            <person name="Detter J.C."/>
            <person name="Han C."/>
            <person name="Schmutz J."/>
            <person name="Larimer F."/>
            <person name="Land M."/>
            <person name="Hauser L."/>
            <person name="Kyrpides N."/>
            <person name="Kim E."/>
            <person name="Johnston A.W.B."/>
            <person name="Todd J.D."/>
            <person name="Rogers R."/>
            <person name="Wexler M."/>
            <person name="Bond P.L."/>
            <person name="Li Y."/>
            <person name="Richardson P."/>
        </authorList>
    </citation>
    <scope>NUCLEOTIDE SEQUENCE [LARGE SCALE GENOMIC DNA]</scope>
    <source>
        <strain evidence="2">MWYL1</strain>
    </source>
</reference>
<dbReference type="InterPro" id="IPR024072">
    <property type="entry name" value="DHFR-like_dom_sf"/>
</dbReference>
<gene>
    <name evidence="2" type="ordered locus">Mmwyl1_3354</name>
</gene>
<organism evidence="2">
    <name type="scientific">Marinomonas sp. (strain MWYL1)</name>
    <dbReference type="NCBI Taxonomy" id="400668"/>
    <lineage>
        <taxon>Bacteria</taxon>
        <taxon>Pseudomonadati</taxon>
        <taxon>Pseudomonadota</taxon>
        <taxon>Gammaproteobacteria</taxon>
        <taxon>Oceanospirillales</taxon>
        <taxon>Oceanospirillaceae</taxon>
        <taxon>Marinomonas</taxon>
    </lineage>
</organism>
<sequence length="181" mass="20275">MANIVFIACSLDGFIADQHGKLDWLDSVSNPDNIDTGFLSIMERIDGLIMGRNTLETVMSFEGDWPYNKPVFILSSTMTEVPKAFKDKIFLIKGELKGIVAKLKRKGINNLYIDGGKTIQSFLKEDLIDEIIITQFPILLGGGTPLFGMLKQPLKFTLTDNKVVLNELLQTSYQRKRSTSP</sequence>
<dbReference type="Gene3D" id="3.40.430.10">
    <property type="entry name" value="Dihydrofolate Reductase, subunit A"/>
    <property type="match status" value="1"/>
</dbReference>